<dbReference type="InterPro" id="IPR029055">
    <property type="entry name" value="Ntn_hydrolases_N"/>
</dbReference>
<dbReference type="PIRSF" id="PIRSF001227">
    <property type="entry name" value="Pen_acylase"/>
    <property type="match status" value="1"/>
</dbReference>
<keyword evidence="3" id="KW-0865">Zymogen</keyword>
<gene>
    <name evidence="6" type="ORF">JI742_05815</name>
</gene>
<comment type="caution">
    <text evidence="6">The sequence shown here is derived from an EMBL/GenBank/DDBJ whole genome shotgun (WGS) entry which is preliminary data.</text>
</comment>
<feature type="active site" description="Nucleophile" evidence="4">
    <location>
        <position position="266"/>
    </location>
</feature>
<keyword evidence="5" id="KW-0479">Metal-binding</keyword>
<evidence type="ECO:0000256" key="3">
    <source>
        <dbReference type="ARBA" id="ARBA00023145"/>
    </source>
</evidence>
<keyword evidence="7" id="KW-1185">Reference proteome</keyword>
<comment type="cofactor">
    <cofactor evidence="5">
        <name>Ca(2+)</name>
        <dbReference type="ChEBI" id="CHEBI:29108"/>
    </cofactor>
    <text evidence="5">Binds 1 Ca(2+) ion per dimer.</text>
</comment>
<evidence type="ECO:0000256" key="5">
    <source>
        <dbReference type="PIRSR" id="PIRSR001227-2"/>
    </source>
</evidence>
<dbReference type="Gene3D" id="3.60.20.10">
    <property type="entry name" value="Glutamine Phosphoribosylpyrophosphate, subunit 1, domain 1"/>
    <property type="match status" value="1"/>
</dbReference>
<dbReference type="InterPro" id="IPR043146">
    <property type="entry name" value="Penicillin_amidase_N_B-knob"/>
</dbReference>
<dbReference type="PANTHER" id="PTHR34218:SF4">
    <property type="entry name" value="ACYL-HOMOSERINE LACTONE ACYLASE QUIP"/>
    <property type="match status" value="1"/>
</dbReference>
<dbReference type="Gene3D" id="2.30.120.10">
    <property type="match status" value="1"/>
</dbReference>
<dbReference type="GO" id="GO:0046872">
    <property type="term" value="F:metal ion binding"/>
    <property type="evidence" value="ECO:0007669"/>
    <property type="project" value="UniProtKB-KW"/>
</dbReference>
<dbReference type="SUPFAM" id="SSF56235">
    <property type="entry name" value="N-terminal nucleophile aminohydrolases (Ntn hydrolases)"/>
    <property type="match status" value="1"/>
</dbReference>
<evidence type="ECO:0000313" key="7">
    <source>
        <dbReference type="Proteomes" id="UP000643207"/>
    </source>
</evidence>
<dbReference type="GO" id="GO:0016811">
    <property type="term" value="F:hydrolase activity, acting on carbon-nitrogen (but not peptide) bonds, in linear amides"/>
    <property type="evidence" value="ECO:0007669"/>
    <property type="project" value="InterPro"/>
</dbReference>
<dbReference type="InterPro" id="IPR043147">
    <property type="entry name" value="Penicillin_amidase_A-knob"/>
</dbReference>
<proteinExistence type="inferred from homology"/>
<evidence type="ECO:0000313" key="6">
    <source>
        <dbReference type="EMBL" id="MBL0719404.1"/>
    </source>
</evidence>
<protein>
    <submittedName>
        <fullName evidence="6">Penicillin acylase family protein</fullName>
    </submittedName>
</protein>
<keyword evidence="2" id="KW-0378">Hydrolase</keyword>
<dbReference type="EMBL" id="JAERRA010000001">
    <property type="protein sequence ID" value="MBL0719404.1"/>
    <property type="molecule type" value="Genomic_DNA"/>
</dbReference>
<dbReference type="RefSeq" id="WP_201826427.1">
    <property type="nucleotide sequence ID" value="NZ_JAERRA010000001.1"/>
</dbReference>
<dbReference type="Gene3D" id="1.10.439.10">
    <property type="entry name" value="Penicillin Amidohydrolase, domain 1"/>
    <property type="match status" value="1"/>
</dbReference>
<dbReference type="AlphaFoldDB" id="A0A9X1BQZ3"/>
<sequence length="827" mass="92048">MVLLRRILIALLLLTGLLGILVWTYTLRALPQRSGEISVRGPLSRLSIERDANGIPTIRAGAAEDAWFGLGFAHAQDRLWQLELHRRIGSGRLAELFGREALGHDKFLRALGVRRAAQEQWAKADPLSRRALEAYSAGINAYVDEHMRARPPEFLVLGLQPEPWTPVDSLAWSIIMAWDLGGNWRSELLRLRLSLFLPAERIDELLPGYEGERPPQLRDYGELYTRLKLAGSGRPGSAAAAGSAPAAAGSAFWDALLQGGVEGTGSNNWAVSGRHSATGHPLVANDPHLRLSTPALWYLARLEAPGLRVAGATLPALPMVVLGQNEHLAWSFTNTFPDVQDLYVEQIDPRNPQRYRSGEGPEGWATFETFPERIGVRGEPDVVFVARRSRHGPIISDAESPATQGLTGTHPPRPEAPGYALALRWTALDPDTGTLAAGLGFNRARSVDEFIAAGSSYVAPMQNVIVADRRRIAQVSLGRVPLRKADNDLRGRVPAPGWDSRYDWAGFLPPAETPRELDPPRGWLASANQRIHGPNYPHEIGSDWSLPFRHRRIQQLLDSRPIHDLDSFAAMQRDRRSLFALALLDRLRAARSNHPLAPQARALLAGWDGRMEPDAAEPLIFWAWLRHLGRGVFADQIGAERYERELGVRSFHDALLGVLQRDDAWWCDDMGTPERESCTDQIDRALGVALEELERLQGHEPATWRWSRAHLARAEHRPFSKLPLLRPHFELQTPVGGDTYTLDATRVWLASDPASGLLPYQTEHAASLRLLMDVGDPRRSRVIHPSGQSGLVFSPGYRDFQPRWAKGQTVMLWPDTEPGQMLRLLPR</sequence>
<dbReference type="Proteomes" id="UP000643207">
    <property type="component" value="Unassembled WGS sequence"/>
</dbReference>
<keyword evidence="5" id="KW-0106">Calcium</keyword>
<dbReference type="InterPro" id="IPR002692">
    <property type="entry name" value="S45"/>
</dbReference>
<dbReference type="CDD" id="cd03747">
    <property type="entry name" value="Ntn_PGA_like"/>
    <property type="match status" value="1"/>
</dbReference>
<feature type="binding site" evidence="5">
    <location>
        <position position="341"/>
    </location>
    <ligand>
        <name>Ca(2+)</name>
        <dbReference type="ChEBI" id="CHEBI:29108"/>
    </ligand>
</feature>
<organism evidence="6 7">
    <name type="scientific">Aquariibacter lacus</name>
    <dbReference type="NCBI Taxonomy" id="2801332"/>
    <lineage>
        <taxon>Bacteria</taxon>
        <taxon>Pseudomonadati</taxon>
        <taxon>Pseudomonadota</taxon>
        <taxon>Betaproteobacteria</taxon>
        <taxon>Burkholderiales</taxon>
        <taxon>Sphaerotilaceae</taxon>
        <taxon>Aquariibacter</taxon>
    </lineage>
</organism>
<evidence type="ECO:0000256" key="1">
    <source>
        <dbReference type="ARBA" id="ARBA00006586"/>
    </source>
</evidence>
<dbReference type="Gene3D" id="1.10.1400.10">
    <property type="match status" value="1"/>
</dbReference>
<feature type="binding site" evidence="5">
    <location>
        <position position="187"/>
    </location>
    <ligand>
        <name>Ca(2+)</name>
        <dbReference type="ChEBI" id="CHEBI:29108"/>
    </ligand>
</feature>
<evidence type="ECO:0000256" key="2">
    <source>
        <dbReference type="ARBA" id="ARBA00022801"/>
    </source>
</evidence>
<comment type="similarity">
    <text evidence="1">Belongs to the peptidase S45 family.</text>
</comment>
<dbReference type="PANTHER" id="PTHR34218">
    <property type="entry name" value="PEPTIDASE S45 PENICILLIN AMIDASE"/>
    <property type="match status" value="1"/>
</dbReference>
<dbReference type="InterPro" id="IPR023343">
    <property type="entry name" value="Penicillin_amidase_dom1"/>
</dbReference>
<evidence type="ECO:0000256" key="4">
    <source>
        <dbReference type="PIRSR" id="PIRSR001227-1"/>
    </source>
</evidence>
<dbReference type="Pfam" id="PF01804">
    <property type="entry name" value="Penicil_amidase"/>
    <property type="match status" value="1"/>
</dbReference>
<accession>A0A9X1BQZ3</accession>
<reference evidence="6 7" key="1">
    <citation type="submission" date="2021-01" db="EMBL/GenBank/DDBJ databases">
        <title>Piscinibacter sp. Jin2 Genome sequencing and assembly.</title>
        <authorList>
            <person name="Kim I."/>
        </authorList>
    </citation>
    <scope>NUCLEOTIDE SEQUENCE [LARGE SCALE GENOMIC DNA]</scope>
    <source>
        <strain evidence="6 7">Jin2</strain>
    </source>
</reference>
<dbReference type="InterPro" id="IPR014395">
    <property type="entry name" value="Pen/GL7ACA/AHL_acylase"/>
</dbReference>
<feature type="binding site" evidence="5">
    <location>
        <position position="338"/>
    </location>
    <ligand>
        <name>Ca(2+)</name>
        <dbReference type="ChEBI" id="CHEBI:29108"/>
    </ligand>
</feature>
<name>A0A9X1BQZ3_9BURK</name>
<dbReference type="GO" id="GO:0017000">
    <property type="term" value="P:antibiotic biosynthetic process"/>
    <property type="evidence" value="ECO:0007669"/>
    <property type="project" value="InterPro"/>
</dbReference>